<evidence type="ECO:0000256" key="1">
    <source>
        <dbReference type="ARBA" id="ARBA00022630"/>
    </source>
</evidence>
<reference evidence="5 6" key="1">
    <citation type="submission" date="2017-02" db="EMBL/GenBank/DDBJ databases">
        <authorList>
            <person name="Peterson S.W."/>
        </authorList>
    </citation>
    <scope>NUCLEOTIDE SEQUENCE [LARGE SCALE GENOMIC DNA]</scope>
    <source>
        <strain evidence="5 6">M1</strain>
    </source>
</reference>
<protein>
    <submittedName>
        <fullName evidence="5">Purine hydroxylase gamma subunit apoprotein</fullName>
    </submittedName>
</protein>
<dbReference type="Pfam" id="PF03450">
    <property type="entry name" value="CO_deh_flav_C"/>
    <property type="match status" value="1"/>
</dbReference>
<dbReference type="EMBL" id="FUZT01000003">
    <property type="protein sequence ID" value="SKC54955.1"/>
    <property type="molecule type" value="Genomic_DNA"/>
</dbReference>
<dbReference type="GO" id="GO:0016491">
    <property type="term" value="F:oxidoreductase activity"/>
    <property type="evidence" value="ECO:0007669"/>
    <property type="project" value="UniProtKB-KW"/>
</dbReference>
<organism evidence="5 6">
    <name type="scientific">Maledivibacter halophilus</name>
    <dbReference type="NCBI Taxonomy" id="36842"/>
    <lineage>
        <taxon>Bacteria</taxon>
        <taxon>Bacillati</taxon>
        <taxon>Bacillota</taxon>
        <taxon>Clostridia</taxon>
        <taxon>Peptostreptococcales</taxon>
        <taxon>Caminicellaceae</taxon>
        <taxon>Maledivibacter</taxon>
    </lineage>
</organism>
<dbReference type="InterPro" id="IPR005107">
    <property type="entry name" value="CO_DH_flav_C"/>
</dbReference>
<dbReference type="InterPro" id="IPR016167">
    <property type="entry name" value="FAD-bd_PCMH_sub1"/>
</dbReference>
<evidence type="ECO:0000313" key="6">
    <source>
        <dbReference type="Proteomes" id="UP000190285"/>
    </source>
</evidence>
<dbReference type="InterPro" id="IPR036683">
    <property type="entry name" value="CO_DH_flav_C_dom_sf"/>
</dbReference>
<dbReference type="AlphaFoldDB" id="A0A1T5JUC2"/>
<accession>A0A1T5JUC2</accession>
<gene>
    <name evidence="5" type="ORF">SAMN02194393_01341</name>
</gene>
<keyword evidence="2" id="KW-0274">FAD</keyword>
<dbReference type="GO" id="GO:0071949">
    <property type="term" value="F:FAD binding"/>
    <property type="evidence" value="ECO:0007669"/>
    <property type="project" value="InterPro"/>
</dbReference>
<dbReference type="Gene3D" id="3.30.390.50">
    <property type="entry name" value="CO dehydrogenase flavoprotein, C-terminal domain"/>
    <property type="match status" value="1"/>
</dbReference>
<evidence type="ECO:0000313" key="5">
    <source>
        <dbReference type="EMBL" id="SKC54955.1"/>
    </source>
</evidence>
<dbReference type="InterPro" id="IPR036318">
    <property type="entry name" value="FAD-bd_PCMH-like_sf"/>
</dbReference>
<dbReference type="InterPro" id="IPR051312">
    <property type="entry name" value="Diverse_Substr_Oxidored"/>
</dbReference>
<sequence length="285" mass="31666">MGITKVHKAFDINSVLQLLEKHRDKAEVLAGGTDLLVHIKEDKNKGDIIIDISDIGEMKKIEIFEKEIVLGALTTFSEIVQSKYIKDKIPGLWEAAKSVGSPQIRNMGTVGGNICNASPAADIVPPLLALDAILNIKSKDEERTLKLSEFYKDKNKTALKSNEMLISIKIPLQKNKKIHMGFEKLGPRNALSISKISSSVYIEIEDKVMKNIRIASGALGGYPLREYSVENFLKGKELCDKTIEEASEKYSESLTRRLAGRSSLEYKREAVKGVFKKVVYNAING</sequence>
<proteinExistence type="predicted"/>
<evidence type="ECO:0000259" key="4">
    <source>
        <dbReference type="PROSITE" id="PS51387"/>
    </source>
</evidence>
<keyword evidence="3" id="KW-0560">Oxidoreductase</keyword>
<dbReference type="Pfam" id="PF00941">
    <property type="entry name" value="FAD_binding_5"/>
    <property type="match status" value="1"/>
</dbReference>
<dbReference type="Gene3D" id="3.30.465.10">
    <property type="match status" value="1"/>
</dbReference>
<dbReference type="Gene3D" id="3.30.43.10">
    <property type="entry name" value="Uridine Diphospho-n-acetylenolpyruvylglucosamine Reductase, domain 2"/>
    <property type="match status" value="1"/>
</dbReference>
<dbReference type="InterPro" id="IPR016166">
    <property type="entry name" value="FAD-bd_PCMH"/>
</dbReference>
<dbReference type="InterPro" id="IPR002346">
    <property type="entry name" value="Mopterin_DH_FAD-bd"/>
</dbReference>
<keyword evidence="1" id="KW-0285">Flavoprotein</keyword>
<name>A0A1T5JUC2_9FIRM</name>
<feature type="domain" description="FAD-binding PCMH-type" evidence="4">
    <location>
        <begin position="1"/>
        <end position="175"/>
    </location>
</feature>
<dbReference type="PANTHER" id="PTHR42659">
    <property type="entry name" value="XANTHINE DEHYDROGENASE SUBUNIT C-RELATED"/>
    <property type="match status" value="1"/>
</dbReference>
<dbReference type="PANTHER" id="PTHR42659:SF9">
    <property type="entry name" value="XANTHINE DEHYDROGENASE FAD-BINDING SUBUNIT XDHB-RELATED"/>
    <property type="match status" value="1"/>
</dbReference>
<dbReference type="Proteomes" id="UP000190285">
    <property type="component" value="Unassembled WGS sequence"/>
</dbReference>
<evidence type="ECO:0000256" key="2">
    <source>
        <dbReference type="ARBA" id="ARBA00022827"/>
    </source>
</evidence>
<dbReference type="SUPFAM" id="SSF55447">
    <property type="entry name" value="CO dehydrogenase flavoprotein C-terminal domain-like"/>
    <property type="match status" value="1"/>
</dbReference>
<dbReference type="InterPro" id="IPR016169">
    <property type="entry name" value="FAD-bd_PCMH_sub2"/>
</dbReference>
<dbReference type="PROSITE" id="PS51387">
    <property type="entry name" value="FAD_PCMH"/>
    <property type="match status" value="1"/>
</dbReference>
<dbReference type="RefSeq" id="WP_079490329.1">
    <property type="nucleotide sequence ID" value="NZ_FUZT01000003.1"/>
</dbReference>
<keyword evidence="6" id="KW-1185">Reference proteome</keyword>
<dbReference type="SMART" id="SM01092">
    <property type="entry name" value="CO_deh_flav_C"/>
    <property type="match status" value="1"/>
</dbReference>
<dbReference type="FunFam" id="3.30.465.10:FF:000017">
    <property type="entry name" value="Xanthine dehydrogenase, FAD binding subunit"/>
    <property type="match status" value="1"/>
</dbReference>
<dbReference type="STRING" id="36842.SAMN02194393_01341"/>
<dbReference type="OrthoDB" id="9789842at2"/>
<dbReference type="SUPFAM" id="SSF56176">
    <property type="entry name" value="FAD-binding/transporter-associated domain-like"/>
    <property type="match status" value="1"/>
</dbReference>
<evidence type="ECO:0000256" key="3">
    <source>
        <dbReference type="ARBA" id="ARBA00023002"/>
    </source>
</evidence>